<comment type="subcellular location">
    <subcellularLocation>
        <location evidence="1 6">Nucleus</location>
    </subcellularLocation>
</comment>
<organism evidence="7">
    <name type="scientific">Prunus dulcis</name>
    <name type="common">Almond</name>
    <name type="synonym">Amygdalus dulcis</name>
    <dbReference type="NCBI Taxonomy" id="3755"/>
    <lineage>
        <taxon>Eukaryota</taxon>
        <taxon>Viridiplantae</taxon>
        <taxon>Streptophyta</taxon>
        <taxon>Embryophyta</taxon>
        <taxon>Tracheophyta</taxon>
        <taxon>Spermatophyta</taxon>
        <taxon>Magnoliopsida</taxon>
        <taxon>eudicotyledons</taxon>
        <taxon>Gunneridae</taxon>
        <taxon>Pentapetalae</taxon>
        <taxon>rosids</taxon>
        <taxon>fabids</taxon>
        <taxon>Rosales</taxon>
        <taxon>Rosaceae</taxon>
        <taxon>Amygdaloideae</taxon>
        <taxon>Amygdaleae</taxon>
        <taxon>Prunus</taxon>
    </lineage>
</organism>
<dbReference type="Gene3D" id="6.10.140.200">
    <property type="match status" value="1"/>
</dbReference>
<dbReference type="PANTHER" id="PTHR21428:SF11">
    <property type="entry name" value="MEDIATOR OF RNA POLYMERASE II TRANSCRIPTION SUBUNIT 7"/>
    <property type="match status" value="1"/>
</dbReference>
<sequence>MVDLGLARRCWQWLQRHIHHHHRIISPTKITCKIPNQLRSSPLRFKGHTFVMVAITLLMTFFRTWKIRECINCIQKAQTLKELRSLNRELQLHILELADILVERPSQYARRVEDISLIFKNSHHLLNSLRPHQRRLDPPPWSPESATKGSGLDRFYKTFDPSFSLISPPIGRIN</sequence>
<name>A0A5H2Y5T5_PRUDU</name>
<dbReference type="InterPro" id="IPR009244">
    <property type="entry name" value="Mediatior_Med7"/>
</dbReference>
<evidence type="ECO:0000256" key="5">
    <source>
        <dbReference type="ARBA" id="ARBA00023242"/>
    </source>
</evidence>
<keyword evidence="6" id="KW-0010">Activator</keyword>
<dbReference type="PANTHER" id="PTHR21428">
    <property type="entry name" value="MEDIATOR OF RNA POLYMERASE II TRANSCRIPTION SUBUNIT 7"/>
    <property type="match status" value="1"/>
</dbReference>
<dbReference type="GO" id="GO:0006357">
    <property type="term" value="P:regulation of transcription by RNA polymerase II"/>
    <property type="evidence" value="ECO:0007669"/>
    <property type="project" value="InterPro"/>
</dbReference>
<dbReference type="AlphaFoldDB" id="A0A5H2Y5T5"/>
<dbReference type="GO" id="GO:0070847">
    <property type="term" value="C:core mediator complex"/>
    <property type="evidence" value="ECO:0007669"/>
    <property type="project" value="TreeGrafter"/>
</dbReference>
<dbReference type="GO" id="GO:0003712">
    <property type="term" value="F:transcription coregulator activity"/>
    <property type="evidence" value="ECO:0007669"/>
    <property type="project" value="InterPro"/>
</dbReference>
<comment type="function">
    <text evidence="6">Component of the Mediator complex, a coactivator involved in the regulated transcription of nearly all RNA polymerase II-dependent genes. Mediator functions as a bridge to convey information from gene-specific regulatory proteins to the basal RNA polymerase II transcription machinery.</text>
</comment>
<dbReference type="Pfam" id="PF05983">
    <property type="entry name" value="Med7"/>
    <property type="match status" value="1"/>
</dbReference>
<dbReference type="EMBL" id="AP021353">
    <property type="protein sequence ID" value="BBN69556.1"/>
    <property type="molecule type" value="Genomic_DNA"/>
</dbReference>
<dbReference type="SUPFAM" id="SSF140718">
    <property type="entry name" value="Mediator hinge subcomplex-like"/>
    <property type="match status" value="1"/>
</dbReference>
<dbReference type="InterPro" id="IPR044888">
    <property type="entry name" value="Mediatior_Med7_sf"/>
</dbReference>
<protein>
    <recommendedName>
        <fullName evidence="6">Mediator of RNA polymerase II transcription subunit 7</fullName>
    </recommendedName>
</protein>
<evidence type="ECO:0000256" key="6">
    <source>
        <dbReference type="RuleBase" id="RU364060"/>
    </source>
</evidence>
<feature type="non-terminal residue" evidence="7">
    <location>
        <position position="174"/>
    </location>
</feature>
<comment type="subunit">
    <text evidence="6">Component of the Mediator complex.</text>
</comment>
<dbReference type="InterPro" id="IPR037212">
    <property type="entry name" value="Med7/Med21-like"/>
</dbReference>
<comment type="similarity">
    <text evidence="2 6">Belongs to the Mediator complex subunit 7 family.</text>
</comment>
<gene>
    <name evidence="7" type="ORF">Prudu_1016S000200</name>
</gene>
<keyword evidence="3 6" id="KW-0805">Transcription regulation</keyword>
<accession>A0A5H2Y5T5</accession>
<evidence type="ECO:0000256" key="1">
    <source>
        <dbReference type="ARBA" id="ARBA00004123"/>
    </source>
</evidence>
<proteinExistence type="inferred from homology"/>
<keyword evidence="4 6" id="KW-0804">Transcription</keyword>
<dbReference type="GO" id="GO:0016592">
    <property type="term" value="C:mediator complex"/>
    <property type="evidence" value="ECO:0007669"/>
    <property type="project" value="InterPro"/>
</dbReference>
<evidence type="ECO:0000256" key="4">
    <source>
        <dbReference type="ARBA" id="ARBA00023163"/>
    </source>
</evidence>
<reference evidence="7" key="1">
    <citation type="journal article" date="2019" name="Science">
        <title>Mutation of a bHLH transcription factor allowed almond domestication.</title>
        <authorList>
            <person name="Sanchez-Perez R."/>
            <person name="Pavan S."/>
            <person name="Mazzeo R."/>
            <person name="Moldovan C."/>
            <person name="Aiese Cigliano R."/>
            <person name="Del Cueto J."/>
            <person name="Ricciardi F."/>
            <person name="Lotti C."/>
            <person name="Ricciardi L."/>
            <person name="Dicenta F."/>
            <person name="Lopez-Marques R.L."/>
            <person name="Lindberg Moller B."/>
        </authorList>
    </citation>
    <scope>NUCLEOTIDE SEQUENCE</scope>
</reference>
<keyword evidence="5 6" id="KW-0539">Nucleus</keyword>
<evidence type="ECO:0000256" key="2">
    <source>
        <dbReference type="ARBA" id="ARBA00009994"/>
    </source>
</evidence>
<evidence type="ECO:0000256" key="3">
    <source>
        <dbReference type="ARBA" id="ARBA00023015"/>
    </source>
</evidence>
<evidence type="ECO:0000313" key="7">
    <source>
        <dbReference type="EMBL" id="BBN69556.1"/>
    </source>
</evidence>